<accession>W9H069</accession>
<sequence length="107" mass="12242">MAPDTYTLEPETEDHSIHRDRLGELRDRLDRIQTESDRIARGFVRLHGLRLSLATPGADLVERVDQLIMRHEADILQTHGLLRDAAALLEEAETLWARQAMRHIPSA</sequence>
<reference evidence="1 2" key="1">
    <citation type="submission" date="2013-08" db="EMBL/GenBank/DDBJ databases">
        <title>The genome sequence of Skermanella stibiiresistens.</title>
        <authorList>
            <person name="Zhu W."/>
            <person name="Wang G."/>
        </authorList>
    </citation>
    <scope>NUCLEOTIDE SEQUENCE [LARGE SCALE GENOMIC DNA]</scope>
    <source>
        <strain evidence="1 2">SB22</strain>
    </source>
</reference>
<evidence type="ECO:0000313" key="2">
    <source>
        <dbReference type="Proteomes" id="UP000019486"/>
    </source>
</evidence>
<protein>
    <submittedName>
        <fullName evidence="1">Uncharacterized protein</fullName>
    </submittedName>
</protein>
<comment type="caution">
    <text evidence="1">The sequence shown here is derived from an EMBL/GenBank/DDBJ whole genome shotgun (WGS) entry which is preliminary data.</text>
</comment>
<dbReference type="OrthoDB" id="7362275at2"/>
<keyword evidence="2" id="KW-1185">Reference proteome</keyword>
<dbReference type="RefSeq" id="WP_037454352.1">
    <property type="nucleotide sequence ID" value="NZ_AVFL01000012.1"/>
</dbReference>
<dbReference type="STRING" id="1385369.N825_06255"/>
<evidence type="ECO:0000313" key="1">
    <source>
        <dbReference type="EMBL" id="EWY39474.1"/>
    </source>
</evidence>
<organism evidence="1 2">
    <name type="scientific">Skermanella stibiiresistens SB22</name>
    <dbReference type="NCBI Taxonomy" id="1385369"/>
    <lineage>
        <taxon>Bacteria</taxon>
        <taxon>Pseudomonadati</taxon>
        <taxon>Pseudomonadota</taxon>
        <taxon>Alphaproteobacteria</taxon>
        <taxon>Rhodospirillales</taxon>
        <taxon>Azospirillaceae</taxon>
        <taxon>Skermanella</taxon>
    </lineage>
</organism>
<dbReference type="AlphaFoldDB" id="W9H069"/>
<gene>
    <name evidence="1" type="ORF">N825_06255</name>
</gene>
<dbReference type="Proteomes" id="UP000019486">
    <property type="component" value="Unassembled WGS sequence"/>
</dbReference>
<name>W9H069_9PROT</name>
<proteinExistence type="predicted"/>
<dbReference type="EMBL" id="AVFL01000012">
    <property type="protein sequence ID" value="EWY39474.1"/>
    <property type="molecule type" value="Genomic_DNA"/>
</dbReference>